<reference key="2">
    <citation type="submission" date="2011-08" db="EMBL/GenBank/DDBJ databases">
        <title>Genome sequence of Naumovozyma castellii.</title>
        <authorList>
            <person name="Gordon J.L."/>
            <person name="Armisen D."/>
            <person name="Proux-Wera E."/>
            <person name="OhEigeartaigh S.S."/>
            <person name="Byrne K.P."/>
            <person name="Wolfe K.H."/>
        </authorList>
    </citation>
    <scope>NUCLEOTIDE SEQUENCE</scope>
    <source>
        <strain>Type strain:CBS 4309</strain>
    </source>
</reference>
<name>G0VKL7_NAUCA</name>
<keyword evidence="8" id="KW-0449">Lipoprotein</keyword>
<proteinExistence type="inferred from homology"/>
<keyword evidence="8" id="KW-0808">Transferase</keyword>
<evidence type="ECO:0000256" key="2">
    <source>
        <dbReference type="ARBA" id="ARBA00007528"/>
    </source>
</evidence>
<evidence type="ECO:0000256" key="1">
    <source>
        <dbReference type="ARBA" id="ARBA00004589"/>
    </source>
</evidence>
<comment type="subcellular location">
    <subcellularLocation>
        <location evidence="8">Cell membrane</location>
        <topology evidence="8">Lipid-anchor</topology>
        <topology evidence="8">GPI-anchor</topology>
    </subcellularLocation>
    <subcellularLocation>
        <location evidence="1">Membrane</location>
        <topology evidence="1">Lipid-anchor</topology>
        <topology evidence="1">GPI-anchor</topology>
    </subcellularLocation>
</comment>
<evidence type="ECO:0000256" key="6">
    <source>
        <dbReference type="ARBA" id="ARBA00023180"/>
    </source>
</evidence>
<protein>
    <recommendedName>
        <fullName evidence="8">1,3-beta-glucanosyltransferase</fullName>
        <ecNumber evidence="8">2.4.1.-</ecNumber>
    </recommendedName>
</protein>
<feature type="domain" description="X8" evidence="10">
    <location>
        <begin position="393"/>
        <end position="485"/>
    </location>
</feature>
<feature type="compositionally biased region" description="Basic and acidic residues" evidence="9">
    <location>
        <begin position="497"/>
        <end position="507"/>
    </location>
</feature>
<evidence type="ECO:0000256" key="4">
    <source>
        <dbReference type="ARBA" id="ARBA00022729"/>
    </source>
</evidence>
<dbReference type="SMART" id="SM00768">
    <property type="entry name" value="X8"/>
    <property type="match status" value="1"/>
</dbReference>
<sequence>MFGIVLLLTILVFKILALEVSGLSNEKENDIATIEVIGNKFFYSNTDEQFFMKGIAYQPSRSLSELEDTTESFETKYIDPLSNPKTCLRDIHYLKKLHINTIRVYSIDPLKNHDDCMNALANEGIYVLVDLAEPDISIVRDTPTWDVTLLTRYQNVVDAMNKYTNVLGFFAGNEVNNSRNNTFASPFVKAAIRDIKQYIKEKEYRQIPVGYSSNDDSETRDNLAKYFVCDEHKADFYGINMYEWCGYSSYGTSGYRERTKEFESYPVPVFFSEFGCNLVRPRPFTEIGAIYGSRMSQVWSGGLVYMYFEEENNYGVVKLNDEGDIEILDDFRYLEKEFSKVETKGVTRTEYLKTDHKISNIECPPAEIGTDWEASTNLPPTPDLLKCSCLDEVPCLVLPTEDSSAYDYLFDHVCSQVDCTDVMADGRTGKYGIYSDCSTIQKLSLEISKIYFQNDATAIVCPIENNLVYFNSQSLEKQPQKQCKKAFETIKKKLKNEPTNREKESLSNKETNPSDTSKEKNSSASIINKPELVLLVILIILSTFLF</sequence>
<feature type="region of interest" description="Disordered" evidence="9">
    <location>
        <begin position="497"/>
        <end position="522"/>
    </location>
</feature>
<evidence type="ECO:0000256" key="8">
    <source>
        <dbReference type="RuleBase" id="RU361209"/>
    </source>
</evidence>
<dbReference type="FunFam" id="3.20.20.80:FF:000038">
    <property type="entry name" value="1,3-beta-glucanosyltransferase"/>
    <property type="match status" value="1"/>
</dbReference>
<evidence type="ECO:0000256" key="5">
    <source>
        <dbReference type="ARBA" id="ARBA00023157"/>
    </source>
</evidence>
<organism evidence="11 12">
    <name type="scientific">Naumovozyma castellii</name>
    <name type="common">Yeast</name>
    <name type="synonym">Saccharomyces castellii</name>
    <dbReference type="NCBI Taxonomy" id="27288"/>
    <lineage>
        <taxon>Eukaryota</taxon>
        <taxon>Fungi</taxon>
        <taxon>Dikarya</taxon>
        <taxon>Ascomycota</taxon>
        <taxon>Saccharomycotina</taxon>
        <taxon>Saccharomycetes</taxon>
        <taxon>Saccharomycetales</taxon>
        <taxon>Saccharomycetaceae</taxon>
        <taxon>Naumovozyma</taxon>
    </lineage>
</organism>
<dbReference type="PANTHER" id="PTHR31468">
    <property type="entry name" value="1,3-BETA-GLUCANOSYLTRANSFERASE GAS1"/>
    <property type="match status" value="1"/>
</dbReference>
<dbReference type="SUPFAM" id="SSF51445">
    <property type="entry name" value="(Trans)glycosidases"/>
    <property type="match status" value="1"/>
</dbReference>
<feature type="signal peptide" evidence="8">
    <location>
        <begin position="1"/>
        <end position="17"/>
    </location>
</feature>
<dbReference type="GO" id="GO:0098552">
    <property type="term" value="C:side of membrane"/>
    <property type="evidence" value="ECO:0007669"/>
    <property type="project" value="UniProtKB-KW"/>
</dbReference>
<keyword evidence="5" id="KW-1015">Disulfide bond</keyword>
<dbReference type="OrthoDB" id="421038at2759"/>
<keyword evidence="4 8" id="KW-0732">Signal</keyword>
<dbReference type="OMA" id="ICLRDIP"/>
<dbReference type="GO" id="GO:0071970">
    <property type="term" value="P:fungal-type cell wall (1-&gt;3)-beta-D-glucan biosynthetic process"/>
    <property type="evidence" value="ECO:0007669"/>
    <property type="project" value="TreeGrafter"/>
</dbReference>
<dbReference type="EC" id="2.4.1.-" evidence="8"/>
<dbReference type="InterPro" id="IPR012946">
    <property type="entry name" value="X8"/>
</dbReference>
<dbReference type="STRING" id="1064592.G0VKL7"/>
<accession>G0VKL7</accession>
<dbReference type="Gene3D" id="1.20.58.1040">
    <property type="match status" value="1"/>
</dbReference>
<dbReference type="HOGENOM" id="CLU_021855_2_0_1"/>
<comment type="similarity">
    <text evidence="2 8">Belongs to the glycosyl hydrolase 72 family.</text>
</comment>
<dbReference type="EMBL" id="HE576761">
    <property type="protein sequence ID" value="CCC72054.1"/>
    <property type="molecule type" value="Genomic_DNA"/>
</dbReference>
<dbReference type="PANTHER" id="PTHR31468:SF10">
    <property type="entry name" value="1,3-BETA-GLUCANOSYLTRANSFERASE GAS2"/>
    <property type="match status" value="1"/>
</dbReference>
<dbReference type="Gene3D" id="3.20.20.80">
    <property type="entry name" value="Glycosidases"/>
    <property type="match status" value="1"/>
</dbReference>
<keyword evidence="7" id="KW-0961">Cell wall biogenesis/degradation</keyword>
<evidence type="ECO:0000256" key="7">
    <source>
        <dbReference type="ARBA" id="ARBA00023316"/>
    </source>
</evidence>
<gene>
    <name evidence="11" type="primary">NCAS0J00750</name>
    <name evidence="11" type="ordered locus">NCAS_0J00750</name>
</gene>
<evidence type="ECO:0000313" key="11">
    <source>
        <dbReference type="EMBL" id="CCC72054.1"/>
    </source>
</evidence>
<keyword evidence="8" id="KW-0472">Membrane</keyword>
<evidence type="ECO:0000259" key="10">
    <source>
        <dbReference type="SMART" id="SM00768"/>
    </source>
</evidence>
<reference evidence="11 12" key="1">
    <citation type="journal article" date="2011" name="Proc. Natl. Acad. Sci. U.S.A.">
        <title>Evolutionary erosion of yeast sex chromosomes by mating-type switching accidents.</title>
        <authorList>
            <person name="Gordon J.L."/>
            <person name="Armisen D."/>
            <person name="Proux-Wera E."/>
            <person name="Oheigeartaigh S.S."/>
            <person name="Byrne K.P."/>
            <person name="Wolfe K.H."/>
        </authorList>
    </citation>
    <scope>NUCLEOTIDE SEQUENCE [LARGE SCALE GENOMIC DNA]</scope>
    <source>
        <strain evidence="12">ATCC 76901 / BCRC 22586 / CBS 4309 / NBRC 1992 / NRRL Y-12630</strain>
    </source>
</reference>
<dbReference type="GO" id="GO:0042124">
    <property type="term" value="F:1,3-beta-glucanosyltransferase activity"/>
    <property type="evidence" value="ECO:0007669"/>
    <property type="project" value="EnsemblFungi"/>
</dbReference>
<dbReference type="AlphaFoldDB" id="G0VKL7"/>
<evidence type="ECO:0000256" key="3">
    <source>
        <dbReference type="ARBA" id="ARBA00022622"/>
    </source>
</evidence>
<dbReference type="FunCoup" id="G0VKL7">
    <property type="interactions" value="72"/>
</dbReference>
<dbReference type="InterPro" id="IPR004886">
    <property type="entry name" value="Glucanosyltransferase"/>
</dbReference>
<keyword evidence="6" id="KW-0325">Glycoprotein</keyword>
<dbReference type="InParanoid" id="G0VKL7"/>
<dbReference type="GO" id="GO:0005886">
    <property type="term" value="C:plasma membrane"/>
    <property type="evidence" value="ECO:0007669"/>
    <property type="project" value="UniProtKB-SubCell"/>
</dbReference>
<dbReference type="GeneID" id="96905752"/>
<dbReference type="RefSeq" id="XP_003678393.1">
    <property type="nucleotide sequence ID" value="XM_003678345.1"/>
</dbReference>
<dbReference type="InterPro" id="IPR017853">
    <property type="entry name" value="GH"/>
</dbReference>
<dbReference type="eggNOG" id="ENOG502QRZZ">
    <property type="taxonomic scope" value="Eukaryota"/>
</dbReference>
<comment type="function">
    <text evidence="8">Splits internally a 1,3-beta-glucan molecule and transfers the newly generated reducing end (the donor) to the non-reducing end of another 1,3-beta-glucan molecule (the acceptor) forming a 1,3-beta linkage, resulting in the elongation of 1,3-beta-glucan chains in the cell wall.</text>
</comment>
<dbReference type="Pfam" id="PF03198">
    <property type="entry name" value="Glyco_hydro_72"/>
    <property type="match status" value="1"/>
</dbReference>
<dbReference type="KEGG" id="ncs:NCAS_0J00750"/>
<dbReference type="GO" id="GO:0030476">
    <property type="term" value="P:ascospore wall assembly"/>
    <property type="evidence" value="ECO:0007669"/>
    <property type="project" value="EnsemblFungi"/>
</dbReference>
<evidence type="ECO:0000313" key="12">
    <source>
        <dbReference type="Proteomes" id="UP000001640"/>
    </source>
</evidence>
<dbReference type="Pfam" id="PF07983">
    <property type="entry name" value="X8"/>
    <property type="match status" value="1"/>
</dbReference>
<keyword evidence="12" id="KW-1185">Reference proteome</keyword>
<evidence type="ECO:0000256" key="9">
    <source>
        <dbReference type="SAM" id="MobiDB-lite"/>
    </source>
</evidence>
<keyword evidence="3 8" id="KW-0336">GPI-anchor</keyword>
<dbReference type="Proteomes" id="UP000001640">
    <property type="component" value="Chromosome 10"/>
</dbReference>
<feature type="chain" id="PRO_5005130865" description="1,3-beta-glucanosyltransferase" evidence="8">
    <location>
        <begin position="18"/>
        <end position="546"/>
    </location>
</feature>